<protein>
    <recommendedName>
        <fullName evidence="10">S-adenosylmethionine synthase</fullName>
        <shortName evidence="10">AdoMet synthase</shortName>
        <ecNumber evidence="10">2.5.1.6</ecNumber>
    </recommendedName>
    <alternativeName>
        <fullName evidence="10">MAT</fullName>
    </alternativeName>
    <alternativeName>
        <fullName evidence="10">Methionine adenosyltransferase</fullName>
    </alternativeName>
</protein>
<feature type="binding site" evidence="10">
    <location>
        <position position="60"/>
    </location>
    <ligand>
        <name>K(+)</name>
        <dbReference type="ChEBI" id="CHEBI:29103"/>
    </ligand>
</feature>
<keyword evidence="9 10" id="KW-0630">Potassium</keyword>
<comment type="cofactor">
    <cofactor evidence="10">
        <name>K(+)</name>
        <dbReference type="ChEBI" id="CHEBI:29103"/>
    </cofactor>
    <text evidence="10">Binds 1 potassium ion per subunit.</text>
</comment>
<evidence type="ECO:0000313" key="16">
    <source>
        <dbReference type="EMBL" id="UFP94419.1"/>
    </source>
</evidence>
<feature type="binding site" description="in other chain" evidence="10">
    <location>
        <position position="73"/>
    </location>
    <ligand>
        <name>L-methionine</name>
        <dbReference type="ChEBI" id="CHEBI:57844"/>
        <note>ligand shared between two neighboring subunits</note>
    </ligand>
</feature>
<dbReference type="PROSITE" id="PS00376">
    <property type="entry name" value="ADOMET_SYNTHASE_1"/>
    <property type="match status" value="1"/>
</dbReference>
<comment type="function">
    <text evidence="10">Catalyzes the formation of S-adenosylmethionine (AdoMet) from methionine and ATP. The overall synthetic reaction is composed of two sequential steps, AdoMet formation and the subsequent tripolyphosphate hydrolysis which occurs prior to release of AdoMet from the enzyme.</text>
</comment>
<dbReference type="InterPro" id="IPR002133">
    <property type="entry name" value="S-AdoMet_synthetase"/>
</dbReference>
<keyword evidence="4 10" id="KW-0808">Transferase</keyword>
<feature type="binding site" evidence="10">
    <location>
        <position position="279"/>
    </location>
    <ligand>
        <name>ATP</name>
        <dbReference type="ChEBI" id="CHEBI:30616"/>
        <note>ligand shared between two neighboring subunits</note>
    </ligand>
</feature>
<gene>
    <name evidence="10" type="primary">metK</name>
    <name evidence="16" type="ORF">ISF26_22195</name>
</gene>
<dbReference type="EMBL" id="CP063845">
    <property type="protein sequence ID" value="UFP94419.1"/>
    <property type="molecule type" value="Genomic_DNA"/>
</dbReference>
<comment type="subunit">
    <text evidence="10">Homotetramer; dimer of dimers.</text>
</comment>
<feature type="binding site" description="in other chain" evidence="10">
    <location>
        <begin position="270"/>
        <end position="271"/>
    </location>
    <ligand>
        <name>ATP</name>
        <dbReference type="ChEBI" id="CHEBI:30616"/>
        <note>ligand shared between two neighboring subunits</note>
    </ligand>
</feature>
<evidence type="ECO:0000256" key="3">
    <source>
        <dbReference type="ARBA" id="ARBA00022563"/>
    </source>
</evidence>
<keyword evidence="3 10" id="KW-0554">One-carbon metabolism</keyword>
<evidence type="ECO:0000256" key="7">
    <source>
        <dbReference type="ARBA" id="ARBA00022840"/>
    </source>
</evidence>
<name>A0ABY3PLE2_9CYAN</name>
<dbReference type="HAMAP" id="MF_00086">
    <property type="entry name" value="S_AdoMet_synth1"/>
    <property type="match status" value="1"/>
</dbReference>
<dbReference type="Gene3D" id="3.30.300.10">
    <property type="match status" value="3"/>
</dbReference>
<accession>A0ABY3PLE2</accession>
<keyword evidence="8 10" id="KW-0460">Magnesium</keyword>
<evidence type="ECO:0000256" key="2">
    <source>
        <dbReference type="ARBA" id="ARBA00009685"/>
    </source>
</evidence>
<feature type="domain" description="S-adenosylmethionine synthetase C-terminal" evidence="15">
    <location>
        <begin position="273"/>
        <end position="419"/>
    </location>
</feature>
<keyword evidence="10" id="KW-0963">Cytoplasm</keyword>
<feature type="binding site" description="in other chain" evidence="10">
    <location>
        <position position="116"/>
    </location>
    <ligand>
        <name>L-methionine</name>
        <dbReference type="ChEBI" id="CHEBI:57844"/>
        <note>ligand shared between two neighboring subunits</note>
    </ligand>
</feature>
<evidence type="ECO:0000259" key="14">
    <source>
        <dbReference type="Pfam" id="PF02772"/>
    </source>
</evidence>
<sequence length="436" mass="47250">MIASQETHLPILFGRGFLSRYLFSSESVTEGHPDKICDQISDTILDALLTQDPRSRVAAEVVVNTGMVVVTGEITTEANVNFTKLVRNKIREIGYTDADNGFSADSCAVFLALDEQSPEIAQGVSCALEVRASEEDALDRIGAGDQGLMFGFACTETPELMPLPISVAHRLTRRLAQVRKDGTLAYLKPDGKAQVTIEYERKDGIDRPVRIDTILISTQHAAVIDNLSDNDAVQARIKADLEAHVIGPVFADLAIRPDAQTRLLVNPSGRFVIGGPQGDSGLTGRKIIVDTYGGYARHGGGAFSGKDPTKVDRSAAYAARYVAKNIVAAELADRCEVQVAYAIGVARPVSIFVETFGTGRVSDEALMLLVREHFDLRPAAILRDFDLCRLPALRGGRFYQDVAAYGHLGRPDLDLPWERTDKAAILKQAIQTAAAV</sequence>
<dbReference type="Pfam" id="PF02773">
    <property type="entry name" value="S-AdoMet_synt_C"/>
    <property type="match status" value="1"/>
</dbReference>
<feature type="domain" description="S-adenosylmethionine synthetase N-terminal" evidence="13">
    <location>
        <begin position="21"/>
        <end position="118"/>
    </location>
</feature>
<dbReference type="Pfam" id="PF00438">
    <property type="entry name" value="S-AdoMet_synt_N"/>
    <property type="match status" value="1"/>
</dbReference>
<evidence type="ECO:0000256" key="8">
    <source>
        <dbReference type="ARBA" id="ARBA00022842"/>
    </source>
</evidence>
<organism evidence="16 17">
    <name type="scientific">Gloeobacter morelensis MG652769</name>
    <dbReference type="NCBI Taxonomy" id="2781736"/>
    <lineage>
        <taxon>Bacteria</taxon>
        <taxon>Bacillati</taxon>
        <taxon>Cyanobacteriota</taxon>
        <taxon>Cyanophyceae</taxon>
        <taxon>Gloeobacterales</taxon>
        <taxon>Gloeobacteraceae</taxon>
        <taxon>Gloeobacter</taxon>
        <taxon>Gloeobacter morelensis</taxon>
    </lineage>
</organism>
<evidence type="ECO:0000256" key="5">
    <source>
        <dbReference type="ARBA" id="ARBA00022723"/>
    </source>
</evidence>
<feature type="binding site" description="in other chain" evidence="10">
    <location>
        <position position="310"/>
    </location>
    <ligand>
        <name>L-methionine</name>
        <dbReference type="ChEBI" id="CHEBI:57844"/>
        <note>ligand shared between two neighboring subunits</note>
    </ligand>
</feature>
<evidence type="ECO:0000259" key="13">
    <source>
        <dbReference type="Pfam" id="PF00438"/>
    </source>
</evidence>
<keyword evidence="7 10" id="KW-0067">ATP-binding</keyword>
<evidence type="ECO:0000256" key="12">
    <source>
        <dbReference type="RuleBase" id="RU004462"/>
    </source>
</evidence>
<feature type="binding site" description="in other chain" evidence="10">
    <location>
        <position position="32"/>
    </location>
    <ligand>
        <name>ATP</name>
        <dbReference type="ChEBI" id="CHEBI:30616"/>
        <note>ligand shared between two neighboring subunits</note>
    </ligand>
</feature>
<evidence type="ECO:0000259" key="15">
    <source>
        <dbReference type="Pfam" id="PF02773"/>
    </source>
</evidence>
<dbReference type="InterPro" id="IPR022628">
    <property type="entry name" value="S-AdoMet_synt_N"/>
</dbReference>
<evidence type="ECO:0000256" key="6">
    <source>
        <dbReference type="ARBA" id="ARBA00022741"/>
    </source>
</evidence>
<dbReference type="PANTHER" id="PTHR11964">
    <property type="entry name" value="S-ADENOSYLMETHIONINE SYNTHETASE"/>
    <property type="match status" value="1"/>
</dbReference>
<evidence type="ECO:0000256" key="10">
    <source>
        <dbReference type="HAMAP-Rule" id="MF_00086"/>
    </source>
</evidence>
<feature type="binding site" evidence="10">
    <location>
        <position position="279"/>
    </location>
    <ligand>
        <name>L-methionine</name>
        <dbReference type="ChEBI" id="CHEBI:57844"/>
        <note>ligand shared between two neighboring subunits</note>
    </ligand>
</feature>
<feature type="binding site" description="in other chain" evidence="10">
    <location>
        <begin position="190"/>
        <end position="192"/>
    </location>
    <ligand>
        <name>ATP</name>
        <dbReference type="ChEBI" id="CHEBI:30616"/>
        <note>ligand shared between two neighboring subunits</note>
    </ligand>
</feature>
<dbReference type="InterPro" id="IPR022630">
    <property type="entry name" value="S-AdoMet_synt_C"/>
</dbReference>
<evidence type="ECO:0000256" key="9">
    <source>
        <dbReference type="ARBA" id="ARBA00022958"/>
    </source>
</evidence>
<feature type="binding site" evidence="10">
    <location>
        <position position="306"/>
    </location>
    <ligand>
        <name>ATP</name>
        <dbReference type="ChEBI" id="CHEBI:30616"/>
        <note>ligand shared between two neighboring subunits</note>
    </ligand>
</feature>
<evidence type="ECO:0000313" key="17">
    <source>
        <dbReference type="Proteomes" id="UP001054846"/>
    </source>
</evidence>
<dbReference type="GO" id="GO:0004478">
    <property type="term" value="F:methionine adenosyltransferase activity"/>
    <property type="evidence" value="ECO:0007669"/>
    <property type="project" value="UniProtKB-EC"/>
</dbReference>
<comment type="subcellular location">
    <subcellularLocation>
        <location evidence="10 11">Cytoplasm</location>
    </subcellularLocation>
</comment>
<keyword evidence="5 10" id="KW-0479">Metal-binding</keyword>
<dbReference type="CDD" id="cd18079">
    <property type="entry name" value="S-AdoMet_synt"/>
    <property type="match status" value="1"/>
</dbReference>
<feature type="binding site" evidence="10">
    <location>
        <position position="302"/>
    </location>
    <ligand>
        <name>ATP</name>
        <dbReference type="ChEBI" id="CHEBI:30616"/>
        <note>ligand shared between two neighboring subunits</note>
    </ligand>
</feature>
<keyword evidence="6 10" id="KW-0547">Nucleotide-binding</keyword>
<dbReference type="EC" id="2.5.1.6" evidence="10"/>
<feature type="region of interest" description="Flexible loop" evidence="10">
    <location>
        <begin position="116"/>
        <end position="126"/>
    </location>
</feature>
<feature type="binding site" evidence="10">
    <location>
        <position position="34"/>
    </location>
    <ligand>
        <name>Mg(2+)</name>
        <dbReference type="ChEBI" id="CHEBI:18420"/>
    </ligand>
</feature>
<comment type="catalytic activity">
    <reaction evidence="10">
        <text>L-methionine + ATP + H2O = S-adenosyl-L-methionine + phosphate + diphosphate</text>
        <dbReference type="Rhea" id="RHEA:21080"/>
        <dbReference type="ChEBI" id="CHEBI:15377"/>
        <dbReference type="ChEBI" id="CHEBI:30616"/>
        <dbReference type="ChEBI" id="CHEBI:33019"/>
        <dbReference type="ChEBI" id="CHEBI:43474"/>
        <dbReference type="ChEBI" id="CHEBI:57844"/>
        <dbReference type="ChEBI" id="CHEBI:59789"/>
        <dbReference type="EC" id="2.5.1.6"/>
    </reaction>
</comment>
<comment type="cofactor">
    <cofactor evidence="10">
        <name>Mg(2+)</name>
        <dbReference type="ChEBI" id="CHEBI:18420"/>
    </cofactor>
    <text evidence="10">Binds 2 divalent ions per subunit.</text>
</comment>
<keyword evidence="17" id="KW-1185">Reference proteome</keyword>
<dbReference type="InterPro" id="IPR022631">
    <property type="entry name" value="ADOMET_SYNTHASE_CS"/>
</dbReference>
<reference evidence="16 17" key="1">
    <citation type="journal article" date="2021" name="Genome Biol. Evol.">
        <title>Complete Genome Sequencing of a Novel Gloeobacter Species from a Waterfall Cave in Mexico.</title>
        <authorList>
            <person name="Saw J.H."/>
            <person name="Cardona T."/>
            <person name="Montejano G."/>
        </authorList>
    </citation>
    <scope>NUCLEOTIDE SEQUENCE [LARGE SCALE GENOMIC DNA]</scope>
    <source>
        <strain evidence="16">MG652769</strain>
    </source>
</reference>
<dbReference type="InterPro" id="IPR022636">
    <property type="entry name" value="S-AdoMet_synthetase_sfam"/>
</dbReference>
<dbReference type="Proteomes" id="UP001054846">
    <property type="component" value="Chromosome"/>
</dbReference>
<proteinExistence type="inferred from homology"/>
<feature type="binding site" description="in other chain" evidence="10">
    <location>
        <begin position="285"/>
        <end position="286"/>
    </location>
    <ligand>
        <name>ATP</name>
        <dbReference type="ChEBI" id="CHEBI:30616"/>
        <note>ligand shared between two neighboring subunits</note>
    </ligand>
</feature>
<dbReference type="InterPro" id="IPR022629">
    <property type="entry name" value="S-AdoMet_synt_central"/>
</dbReference>
<evidence type="ECO:0000256" key="11">
    <source>
        <dbReference type="RuleBase" id="RU000542"/>
    </source>
</evidence>
<dbReference type="NCBIfam" id="TIGR01034">
    <property type="entry name" value="metK"/>
    <property type="match status" value="1"/>
</dbReference>
<evidence type="ECO:0000256" key="1">
    <source>
        <dbReference type="ARBA" id="ARBA00005224"/>
    </source>
</evidence>
<dbReference type="PIRSF" id="PIRSF000497">
    <property type="entry name" value="MAT"/>
    <property type="match status" value="1"/>
</dbReference>
<feature type="domain" description="S-adenosylmethionine synthetase central" evidence="14">
    <location>
        <begin position="141"/>
        <end position="271"/>
    </location>
</feature>
<evidence type="ECO:0000256" key="4">
    <source>
        <dbReference type="ARBA" id="ARBA00022679"/>
    </source>
</evidence>
<dbReference type="SUPFAM" id="SSF55973">
    <property type="entry name" value="S-adenosylmethionine synthetase"/>
    <property type="match status" value="3"/>
</dbReference>
<comment type="similarity">
    <text evidence="2 10 12">Belongs to the AdoMet synthase family.</text>
</comment>
<comment type="pathway">
    <text evidence="1 10">Amino-acid biosynthesis; S-adenosyl-L-methionine biosynthesis; S-adenosyl-L-methionine from L-methionine: step 1/1.</text>
</comment>
<dbReference type="PROSITE" id="PS00377">
    <property type="entry name" value="ADOMET_SYNTHASE_2"/>
    <property type="match status" value="1"/>
</dbReference>
<dbReference type="Pfam" id="PF02772">
    <property type="entry name" value="S-AdoMet_synt_M"/>
    <property type="match status" value="1"/>
</dbReference>